<dbReference type="PANTHER" id="PTHR12001:SF85">
    <property type="entry name" value="SHORT CHAIN ISOPRENYL DIPHOSPHATE SYNTHASE"/>
    <property type="match status" value="1"/>
</dbReference>
<evidence type="ECO:0000313" key="7">
    <source>
        <dbReference type="EMBL" id="MFC7179276.1"/>
    </source>
</evidence>
<dbReference type="Proteomes" id="UP001596435">
    <property type="component" value="Unassembled WGS sequence"/>
</dbReference>
<organism evidence="7 8">
    <name type="scientific">Kitasatospora paranensis</name>
    <dbReference type="NCBI Taxonomy" id="258053"/>
    <lineage>
        <taxon>Bacteria</taxon>
        <taxon>Bacillati</taxon>
        <taxon>Actinomycetota</taxon>
        <taxon>Actinomycetes</taxon>
        <taxon>Kitasatosporales</taxon>
        <taxon>Streptomycetaceae</taxon>
        <taxon>Kitasatospora</taxon>
    </lineage>
</organism>
<protein>
    <submittedName>
        <fullName evidence="7">Polyprenyl synthetase family protein</fullName>
        <ecNumber evidence="7">2.5.1.-</ecNumber>
    </submittedName>
</protein>
<dbReference type="GO" id="GO:0016740">
    <property type="term" value="F:transferase activity"/>
    <property type="evidence" value="ECO:0007669"/>
    <property type="project" value="UniProtKB-KW"/>
</dbReference>
<proteinExistence type="inferred from homology"/>
<keyword evidence="8" id="KW-1185">Reference proteome</keyword>
<dbReference type="InterPro" id="IPR033749">
    <property type="entry name" value="Polyprenyl_synt_CS"/>
</dbReference>
<keyword evidence="5" id="KW-0460">Magnesium</keyword>
<evidence type="ECO:0000256" key="6">
    <source>
        <dbReference type="RuleBase" id="RU004466"/>
    </source>
</evidence>
<accession>A0ABW2FTP4</accession>
<dbReference type="PROSITE" id="PS00723">
    <property type="entry name" value="POLYPRENYL_SYNTHASE_1"/>
    <property type="match status" value="1"/>
</dbReference>
<dbReference type="Gene3D" id="1.10.600.10">
    <property type="entry name" value="Farnesyl Diphosphate Synthase"/>
    <property type="match status" value="1"/>
</dbReference>
<dbReference type="EMBL" id="JBHTAJ010000009">
    <property type="protein sequence ID" value="MFC7179276.1"/>
    <property type="molecule type" value="Genomic_DNA"/>
</dbReference>
<gene>
    <name evidence="7" type="ORF">ACFQMG_06825</name>
</gene>
<dbReference type="SFLD" id="SFLDS00005">
    <property type="entry name" value="Isoprenoid_Synthase_Type_I"/>
    <property type="match status" value="1"/>
</dbReference>
<dbReference type="InterPro" id="IPR008949">
    <property type="entry name" value="Isoprenoid_synthase_dom_sf"/>
</dbReference>
<comment type="similarity">
    <text evidence="2 6">Belongs to the FPP/GGPP synthase family.</text>
</comment>
<dbReference type="PANTHER" id="PTHR12001">
    <property type="entry name" value="GERANYLGERANYL PYROPHOSPHATE SYNTHASE"/>
    <property type="match status" value="1"/>
</dbReference>
<evidence type="ECO:0000256" key="4">
    <source>
        <dbReference type="ARBA" id="ARBA00022723"/>
    </source>
</evidence>
<keyword evidence="3 6" id="KW-0808">Transferase</keyword>
<sequence length="361" mass="39873">MTLFPTTQARNIPSRVDAELTRFLDRKIAELGDLRAGEAAHLIKECVLEGGKRLQGMWAYWGWQAGGRPDGPEIIAIGAALELFHWAALIVDDIFDQSDTRRGLPALHRRLADLHRERGWRGDSDHYALVQTLCLTDIAWAWSDELMFASGMDPKQLATRRLPNDLLRSEVWLGQYLDMEERARRSPSIDQAMNVALLKTARSNTMYPLQFGAALADAPEEVLDAFKRFGEAVGEAYQLQDDLMSVFGDERVTGKSSTDDFRNGCMTVLLSWAMENATPAQLAVFERHHGDPDLDEAGAAALRRAIEETGARTAIKAMLDARRAEAVAILAETELTDEVRTALTELATADPVRAGSVPAAA</sequence>
<evidence type="ECO:0000313" key="8">
    <source>
        <dbReference type="Proteomes" id="UP001596435"/>
    </source>
</evidence>
<dbReference type="Pfam" id="PF00348">
    <property type="entry name" value="polyprenyl_synt"/>
    <property type="match status" value="1"/>
</dbReference>
<evidence type="ECO:0000256" key="3">
    <source>
        <dbReference type="ARBA" id="ARBA00022679"/>
    </source>
</evidence>
<keyword evidence="4" id="KW-0479">Metal-binding</keyword>
<dbReference type="RefSeq" id="WP_380230676.1">
    <property type="nucleotide sequence ID" value="NZ_JBHSVH010000002.1"/>
</dbReference>
<dbReference type="EC" id="2.5.1.-" evidence="7"/>
<evidence type="ECO:0000256" key="1">
    <source>
        <dbReference type="ARBA" id="ARBA00001946"/>
    </source>
</evidence>
<dbReference type="SUPFAM" id="SSF48576">
    <property type="entry name" value="Terpenoid synthases"/>
    <property type="match status" value="1"/>
</dbReference>
<comment type="caution">
    <text evidence="7">The sequence shown here is derived from an EMBL/GenBank/DDBJ whole genome shotgun (WGS) entry which is preliminary data.</text>
</comment>
<name>A0ABW2FTP4_9ACTN</name>
<reference evidence="8" key="1">
    <citation type="journal article" date="2019" name="Int. J. Syst. Evol. Microbiol.">
        <title>The Global Catalogue of Microorganisms (GCM) 10K type strain sequencing project: providing services to taxonomists for standard genome sequencing and annotation.</title>
        <authorList>
            <consortium name="The Broad Institute Genomics Platform"/>
            <consortium name="The Broad Institute Genome Sequencing Center for Infectious Disease"/>
            <person name="Wu L."/>
            <person name="Ma J."/>
        </authorList>
    </citation>
    <scope>NUCLEOTIDE SEQUENCE [LARGE SCALE GENOMIC DNA]</scope>
    <source>
        <strain evidence="8">CGMCC 1.12859</strain>
    </source>
</reference>
<dbReference type="InterPro" id="IPR000092">
    <property type="entry name" value="Polyprenyl_synt"/>
</dbReference>
<evidence type="ECO:0000256" key="2">
    <source>
        <dbReference type="ARBA" id="ARBA00006706"/>
    </source>
</evidence>
<comment type="cofactor">
    <cofactor evidence="1">
        <name>Mg(2+)</name>
        <dbReference type="ChEBI" id="CHEBI:18420"/>
    </cofactor>
</comment>
<evidence type="ECO:0000256" key="5">
    <source>
        <dbReference type="ARBA" id="ARBA00022842"/>
    </source>
</evidence>